<evidence type="ECO:0000256" key="2">
    <source>
        <dbReference type="SAM" id="MobiDB-lite"/>
    </source>
</evidence>
<organism evidence="4 5">
    <name type="scientific">Streptomyces demainii</name>
    <dbReference type="NCBI Taxonomy" id="588122"/>
    <lineage>
        <taxon>Bacteria</taxon>
        <taxon>Bacillati</taxon>
        <taxon>Actinomycetota</taxon>
        <taxon>Actinomycetes</taxon>
        <taxon>Kitasatosporales</taxon>
        <taxon>Streptomycetaceae</taxon>
        <taxon>Streptomyces</taxon>
    </lineage>
</organism>
<feature type="region of interest" description="Disordered" evidence="2">
    <location>
        <begin position="437"/>
        <end position="492"/>
    </location>
</feature>
<gene>
    <name evidence="4" type="ORF">JOF35_000746</name>
</gene>
<comment type="caution">
    <text evidence="4">The sequence shown here is derived from an EMBL/GenBank/DDBJ whole genome shotgun (WGS) entry which is preliminary data.</text>
</comment>
<feature type="region of interest" description="Disordered" evidence="2">
    <location>
        <begin position="37"/>
        <end position="86"/>
    </location>
</feature>
<dbReference type="PANTHER" id="PTHR43156">
    <property type="entry name" value="STAGE II SPORULATION PROTEIN E-RELATED"/>
    <property type="match status" value="1"/>
</dbReference>
<accession>A0ABT9KJ73</accession>
<sequence length="492" mass="51860">MRGSRARTGARTEWRTAWFRLSRPRARRPRNRLHTLLDVQASTGAPSAGASTATTAEAGAGPGAGPGARHGARPGAAEEADDGPPGRQLARWAPALLILCGIAFDLAAPPGYTASPFFAAAPLVAAALLRLRQTVVTAVVAVVTTCLLAELHGVADPTQAATEIITVATVTVLALAINRIVRRSYHRLASARGVAEAAQRAVLPAPPARLAGLEIAARYVPAEKYAAIGGDLYAVQDTPQGVRLIVGDVRGKGLQAVEVVAILLGCFREAAEQETTLEALVGRLERALRREGARRADLEVFEGFTTAVVAEIPRGDPTLRLINRGHPAPLLLDEGGAVRALEPEAPALPLGMGDLDGWPDRVMELGFEERETLLLFTDGVTEARDRSGEFYDPEEALSSRRLSDPQALVDALVADVERHTDGGTSDDMALLAVRRTSSRGNGQANGPANGQDHERGNGQANGQDNGRGNDRENGQHNDREARASGNGPGHPV</sequence>
<dbReference type="SMART" id="SM00331">
    <property type="entry name" value="PP2C_SIG"/>
    <property type="match status" value="1"/>
</dbReference>
<dbReference type="EMBL" id="JAURUE010000001">
    <property type="protein sequence ID" value="MDP9608469.1"/>
    <property type="molecule type" value="Genomic_DNA"/>
</dbReference>
<keyword evidence="1" id="KW-0378">Hydrolase</keyword>
<feature type="compositionally biased region" description="Low complexity" evidence="2">
    <location>
        <begin position="41"/>
        <end position="59"/>
    </location>
</feature>
<dbReference type="Gene3D" id="3.60.40.10">
    <property type="entry name" value="PPM-type phosphatase domain"/>
    <property type="match status" value="1"/>
</dbReference>
<evidence type="ECO:0000313" key="5">
    <source>
        <dbReference type="Proteomes" id="UP001234880"/>
    </source>
</evidence>
<dbReference type="SUPFAM" id="SSF81606">
    <property type="entry name" value="PP2C-like"/>
    <property type="match status" value="1"/>
</dbReference>
<dbReference type="InterPro" id="IPR036457">
    <property type="entry name" value="PPM-type-like_dom_sf"/>
</dbReference>
<evidence type="ECO:0000256" key="1">
    <source>
        <dbReference type="ARBA" id="ARBA00022801"/>
    </source>
</evidence>
<dbReference type="InterPro" id="IPR001932">
    <property type="entry name" value="PPM-type_phosphatase-like_dom"/>
</dbReference>
<evidence type="ECO:0000313" key="4">
    <source>
        <dbReference type="EMBL" id="MDP9608469.1"/>
    </source>
</evidence>
<feature type="domain" description="PPM-type phosphatase" evidence="3">
    <location>
        <begin position="210"/>
        <end position="435"/>
    </location>
</feature>
<keyword evidence="5" id="KW-1185">Reference proteome</keyword>
<name>A0ABT9KJ73_9ACTN</name>
<dbReference type="PANTHER" id="PTHR43156:SF2">
    <property type="entry name" value="STAGE II SPORULATION PROTEIN E"/>
    <property type="match status" value="1"/>
</dbReference>
<dbReference type="Pfam" id="PF07228">
    <property type="entry name" value="SpoIIE"/>
    <property type="match status" value="1"/>
</dbReference>
<dbReference type="InterPro" id="IPR052016">
    <property type="entry name" value="Bact_Sigma-Reg"/>
</dbReference>
<dbReference type="Proteomes" id="UP001234880">
    <property type="component" value="Unassembled WGS sequence"/>
</dbReference>
<feature type="compositionally biased region" description="Low complexity" evidence="2">
    <location>
        <begin position="440"/>
        <end position="450"/>
    </location>
</feature>
<evidence type="ECO:0000259" key="3">
    <source>
        <dbReference type="SMART" id="SM00331"/>
    </source>
</evidence>
<protein>
    <submittedName>
        <fullName evidence="4">Serine phosphatase RsbU (Regulator of sigma subunit)</fullName>
    </submittedName>
</protein>
<feature type="compositionally biased region" description="Basic and acidic residues" evidence="2">
    <location>
        <begin position="467"/>
        <end position="482"/>
    </location>
</feature>
<reference evidence="4 5" key="1">
    <citation type="submission" date="2023-07" db="EMBL/GenBank/DDBJ databases">
        <title>Sequencing the genomes of 1000 actinobacteria strains.</title>
        <authorList>
            <person name="Klenk H.-P."/>
        </authorList>
    </citation>
    <scope>NUCLEOTIDE SEQUENCE [LARGE SCALE GENOMIC DNA]</scope>
    <source>
        <strain evidence="4 5">DSM 41600</strain>
    </source>
</reference>
<proteinExistence type="predicted"/>